<evidence type="ECO:0000313" key="2">
    <source>
        <dbReference type="EMBL" id="SJZ56873.1"/>
    </source>
</evidence>
<keyword evidence="2" id="KW-0489">Methyltransferase</keyword>
<dbReference type="InterPro" id="IPR029063">
    <property type="entry name" value="SAM-dependent_MTases_sf"/>
</dbReference>
<dbReference type="SUPFAM" id="SSF53335">
    <property type="entry name" value="S-adenosyl-L-methionine-dependent methyltransferases"/>
    <property type="match status" value="1"/>
</dbReference>
<evidence type="ECO:0000313" key="3">
    <source>
        <dbReference type="Proteomes" id="UP000190657"/>
    </source>
</evidence>
<feature type="domain" description="Methyltransferase" evidence="1">
    <location>
        <begin position="41"/>
        <end position="136"/>
    </location>
</feature>
<keyword evidence="3" id="KW-1185">Reference proteome</keyword>
<dbReference type="CDD" id="cd02440">
    <property type="entry name" value="AdoMet_MTases"/>
    <property type="match status" value="1"/>
</dbReference>
<keyword evidence="2" id="KW-0808">Transferase</keyword>
<dbReference type="InterPro" id="IPR041698">
    <property type="entry name" value="Methyltransf_25"/>
</dbReference>
<proteinExistence type="predicted"/>
<dbReference type="Pfam" id="PF13649">
    <property type="entry name" value="Methyltransf_25"/>
    <property type="match status" value="1"/>
</dbReference>
<dbReference type="OrthoDB" id="9811589at2"/>
<dbReference type="AlphaFoldDB" id="A0A1T4LQC4"/>
<dbReference type="PANTHER" id="PTHR43591:SF110">
    <property type="entry name" value="RHODANESE DOMAIN-CONTAINING PROTEIN"/>
    <property type="match status" value="1"/>
</dbReference>
<organism evidence="2 3">
    <name type="scientific">Eubacterium coprostanoligenes</name>
    <dbReference type="NCBI Taxonomy" id="290054"/>
    <lineage>
        <taxon>Bacteria</taxon>
        <taxon>Bacillati</taxon>
        <taxon>Bacillota</taxon>
        <taxon>Clostridia</taxon>
        <taxon>Eubacteriales</taxon>
        <taxon>Eubacteriaceae</taxon>
        <taxon>Eubacterium</taxon>
    </lineage>
</organism>
<dbReference type="PANTHER" id="PTHR43591">
    <property type="entry name" value="METHYLTRANSFERASE"/>
    <property type="match status" value="1"/>
</dbReference>
<dbReference type="GO" id="GO:0032259">
    <property type="term" value="P:methylation"/>
    <property type="evidence" value="ECO:0007669"/>
    <property type="project" value="UniProtKB-KW"/>
</dbReference>
<gene>
    <name evidence="2" type="ORF">SAMN02745114_00978</name>
</gene>
<dbReference type="Proteomes" id="UP000190657">
    <property type="component" value="Unassembled WGS sequence"/>
</dbReference>
<accession>A0A1T4LQC4</accession>
<dbReference type="GO" id="GO:0008168">
    <property type="term" value="F:methyltransferase activity"/>
    <property type="evidence" value="ECO:0007669"/>
    <property type="project" value="UniProtKB-KW"/>
</dbReference>
<dbReference type="Gene3D" id="2.20.25.110">
    <property type="entry name" value="S-adenosyl-L-methionine-dependent methyltransferases"/>
    <property type="match status" value="1"/>
</dbReference>
<keyword evidence="2" id="KW-0830">Ubiquinone</keyword>
<protein>
    <submittedName>
        <fullName evidence="2">Ubiquinone/menaquinone biosynthesis C-methylase UbiE</fullName>
    </submittedName>
</protein>
<dbReference type="STRING" id="290054.SAMN02745114_00978"/>
<evidence type="ECO:0000259" key="1">
    <source>
        <dbReference type="Pfam" id="PF13649"/>
    </source>
</evidence>
<dbReference type="RefSeq" id="WP_078768465.1">
    <property type="nucleotide sequence ID" value="NZ_FUWW01000009.1"/>
</dbReference>
<reference evidence="2 3" key="1">
    <citation type="submission" date="2017-02" db="EMBL/GenBank/DDBJ databases">
        <authorList>
            <person name="Peterson S.W."/>
        </authorList>
    </citation>
    <scope>NUCLEOTIDE SEQUENCE [LARGE SCALE GENOMIC DNA]</scope>
    <source>
        <strain evidence="2 3">ATCC 51222</strain>
    </source>
</reference>
<dbReference type="Gene3D" id="3.40.50.150">
    <property type="entry name" value="Vaccinia Virus protein VP39"/>
    <property type="match status" value="1"/>
</dbReference>
<sequence length="246" mass="28675">MSSYQTFAYLYDELTQNVEYEKRCDYILSFFEKNGIKSCTVLDLACGTGSMSIPFMKKGYNIIGLDYSEEMLEIASNRLFEAGNNFSLLKAKMQEFELSEKVDACICCLDSINHLNNIDDVQATFKNVYDSLNNNGVFVFDVNTVYKHNEVLADNTFVFDEDDYYLVWDNEAVDDRTVRILLDMFLFNGENYDRFSEEFEETAYSVEELSTWLKNSGFVNIKVYDELSYDEPKNDSERLYFVCKKV</sequence>
<dbReference type="EMBL" id="FUWW01000009">
    <property type="protein sequence ID" value="SJZ56873.1"/>
    <property type="molecule type" value="Genomic_DNA"/>
</dbReference>
<name>A0A1T4LQC4_9FIRM</name>